<feature type="transmembrane region" description="Helical" evidence="5">
    <location>
        <begin position="200"/>
        <end position="221"/>
    </location>
</feature>
<dbReference type="InterPro" id="IPR037185">
    <property type="entry name" value="EmrE-like"/>
</dbReference>
<gene>
    <name evidence="7" type="ORF">Natoc_0851</name>
</gene>
<reference evidence="7 8" key="1">
    <citation type="submission" date="2012-11" db="EMBL/GenBank/DDBJ databases">
        <title>FINISHED of Natronococcus occultus SP4, DSM 3396.</title>
        <authorList>
            <consortium name="DOE Joint Genome Institute"/>
            <person name="Eisen J."/>
            <person name="Huntemann M."/>
            <person name="Wei C.-L."/>
            <person name="Han J."/>
            <person name="Detter J.C."/>
            <person name="Han C."/>
            <person name="Tapia R."/>
            <person name="Chen A."/>
            <person name="Kyrpides N."/>
            <person name="Mavromatis K."/>
            <person name="Markowitz V."/>
            <person name="Szeto E."/>
            <person name="Ivanova N."/>
            <person name="Mikhailova N."/>
            <person name="Ovchinnikova G."/>
            <person name="Pagani I."/>
            <person name="Pati A."/>
            <person name="Goodwin L."/>
            <person name="Nordberg H.P."/>
            <person name="Cantor M.N."/>
            <person name="Hua S.X."/>
            <person name="Woyke T."/>
            <person name="Eisen J."/>
            <person name="Klenk H.-P."/>
            <person name="Klenk H.-P."/>
        </authorList>
    </citation>
    <scope>NUCLEOTIDE SEQUENCE [LARGE SCALE GENOMIC DNA]</scope>
    <source>
        <strain evidence="7 8">SP4</strain>
    </source>
</reference>
<evidence type="ECO:0000256" key="1">
    <source>
        <dbReference type="ARBA" id="ARBA00004141"/>
    </source>
</evidence>
<dbReference type="HOGENOM" id="CLU_033863_4_1_2"/>
<evidence type="ECO:0000256" key="2">
    <source>
        <dbReference type="ARBA" id="ARBA00022692"/>
    </source>
</evidence>
<feature type="transmembrane region" description="Helical" evidence="5">
    <location>
        <begin position="87"/>
        <end position="108"/>
    </location>
</feature>
<dbReference type="PANTHER" id="PTHR32322">
    <property type="entry name" value="INNER MEMBRANE TRANSPORTER"/>
    <property type="match status" value="1"/>
</dbReference>
<dbReference type="SUPFAM" id="SSF103481">
    <property type="entry name" value="Multidrug resistance efflux transporter EmrE"/>
    <property type="match status" value="2"/>
</dbReference>
<evidence type="ECO:0000313" key="7">
    <source>
        <dbReference type="EMBL" id="AGB36704.1"/>
    </source>
</evidence>
<protein>
    <submittedName>
        <fullName evidence="7">DMT(Drug/metabolite transporter) superfamily permease</fullName>
    </submittedName>
</protein>
<organism evidence="7 8">
    <name type="scientific">Natronococcus occultus SP4</name>
    <dbReference type="NCBI Taxonomy" id="694430"/>
    <lineage>
        <taxon>Archaea</taxon>
        <taxon>Methanobacteriati</taxon>
        <taxon>Methanobacteriota</taxon>
        <taxon>Stenosarchaea group</taxon>
        <taxon>Halobacteria</taxon>
        <taxon>Halobacteriales</taxon>
        <taxon>Natrialbaceae</taxon>
        <taxon>Natronococcus</taxon>
    </lineage>
</organism>
<feature type="domain" description="EamA" evidence="6">
    <location>
        <begin position="171"/>
        <end position="304"/>
    </location>
</feature>
<dbReference type="Proteomes" id="UP000010878">
    <property type="component" value="Chromosome"/>
</dbReference>
<accession>L0JX61</accession>
<keyword evidence="8" id="KW-1185">Reference proteome</keyword>
<proteinExistence type="predicted"/>
<feature type="transmembrane region" description="Helical" evidence="5">
    <location>
        <begin position="288"/>
        <end position="307"/>
    </location>
</feature>
<dbReference type="EMBL" id="CP003929">
    <property type="protein sequence ID" value="AGB36704.1"/>
    <property type="molecule type" value="Genomic_DNA"/>
</dbReference>
<keyword evidence="4 5" id="KW-0472">Membrane</keyword>
<evidence type="ECO:0000256" key="3">
    <source>
        <dbReference type="ARBA" id="ARBA00022989"/>
    </source>
</evidence>
<dbReference type="PANTHER" id="PTHR32322:SF2">
    <property type="entry name" value="EAMA DOMAIN-CONTAINING PROTEIN"/>
    <property type="match status" value="1"/>
</dbReference>
<feature type="transmembrane region" description="Helical" evidence="5">
    <location>
        <begin position="233"/>
        <end position="252"/>
    </location>
</feature>
<feature type="transmembrane region" description="Helical" evidence="5">
    <location>
        <begin position="21"/>
        <end position="42"/>
    </location>
</feature>
<sequence>MTSWQDTARKIRGSIPFVSKHTRAVLEALFVTLLWSSSYVLIKIGLEEIPALTFAGLRYGIAAVVLFPLFLHNGGYQSVRRLNRRDFGVLLILGLFMYAVTQGAQFVALQYLKAATVSLFLTFTPVIVAIFSIPLLGERASRRQWAWMGILFIGVVIYFYPFDFGTFVLIGLGIMAVGLLSNSLASILGRDANRDGTLSAVAVTTVSMGFGSAILLGTGVAVQGLPPLSLQSWFIVLWLAVINTAFAFTLWNRTLQTLSATESSVINNTMLAQVAILGWVFLDETLSLTDIIGLTVVMIAALLFQLARKG</sequence>
<comment type="subcellular location">
    <subcellularLocation>
        <location evidence="1">Membrane</location>
        <topology evidence="1">Multi-pass membrane protein</topology>
    </subcellularLocation>
</comment>
<evidence type="ECO:0000259" key="6">
    <source>
        <dbReference type="Pfam" id="PF00892"/>
    </source>
</evidence>
<feature type="domain" description="EamA" evidence="6">
    <location>
        <begin position="24"/>
        <end position="159"/>
    </location>
</feature>
<dbReference type="RefSeq" id="WP_015320158.1">
    <property type="nucleotide sequence ID" value="NC_019974.1"/>
</dbReference>
<feature type="transmembrane region" description="Helical" evidence="5">
    <location>
        <begin position="264"/>
        <end position="282"/>
    </location>
</feature>
<dbReference type="OrthoDB" id="17861at2157"/>
<dbReference type="STRING" id="694430.Natoc_0851"/>
<dbReference type="GeneID" id="14401965"/>
<feature type="transmembrane region" description="Helical" evidence="5">
    <location>
        <begin position="54"/>
        <end position="75"/>
    </location>
</feature>
<evidence type="ECO:0000313" key="8">
    <source>
        <dbReference type="Proteomes" id="UP000010878"/>
    </source>
</evidence>
<dbReference type="InterPro" id="IPR000620">
    <property type="entry name" value="EamA_dom"/>
</dbReference>
<dbReference type="Pfam" id="PF00892">
    <property type="entry name" value="EamA"/>
    <property type="match status" value="2"/>
</dbReference>
<dbReference type="InterPro" id="IPR050638">
    <property type="entry name" value="AA-Vitamin_Transporters"/>
</dbReference>
<feature type="transmembrane region" description="Helical" evidence="5">
    <location>
        <begin position="114"/>
        <end position="133"/>
    </location>
</feature>
<feature type="transmembrane region" description="Helical" evidence="5">
    <location>
        <begin position="167"/>
        <end position="188"/>
    </location>
</feature>
<keyword evidence="2 5" id="KW-0812">Transmembrane</keyword>
<evidence type="ECO:0000256" key="5">
    <source>
        <dbReference type="SAM" id="Phobius"/>
    </source>
</evidence>
<dbReference type="KEGG" id="nou:Natoc_0851"/>
<evidence type="ECO:0000256" key="4">
    <source>
        <dbReference type="ARBA" id="ARBA00023136"/>
    </source>
</evidence>
<feature type="transmembrane region" description="Helical" evidence="5">
    <location>
        <begin position="145"/>
        <end position="161"/>
    </location>
</feature>
<dbReference type="AlphaFoldDB" id="L0JX61"/>
<dbReference type="Gene3D" id="1.10.3730.20">
    <property type="match status" value="1"/>
</dbReference>
<dbReference type="eggNOG" id="arCOG00271">
    <property type="taxonomic scope" value="Archaea"/>
</dbReference>
<keyword evidence="3 5" id="KW-1133">Transmembrane helix</keyword>
<dbReference type="GO" id="GO:0016020">
    <property type="term" value="C:membrane"/>
    <property type="evidence" value="ECO:0007669"/>
    <property type="project" value="UniProtKB-SubCell"/>
</dbReference>
<name>L0JX61_9EURY</name>